<dbReference type="EMBL" id="BTGU01000011">
    <property type="protein sequence ID" value="GMN40472.1"/>
    <property type="molecule type" value="Genomic_DNA"/>
</dbReference>
<dbReference type="AlphaFoldDB" id="A0AA87ZU75"/>
<comment type="caution">
    <text evidence="1">The sequence shown here is derived from an EMBL/GenBank/DDBJ whole genome shotgun (WGS) entry which is preliminary data.</text>
</comment>
<reference evidence="1" key="1">
    <citation type="submission" date="2023-07" db="EMBL/GenBank/DDBJ databases">
        <title>draft genome sequence of fig (Ficus carica).</title>
        <authorList>
            <person name="Takahashi T."/>
            <person name="Nishimura K."/>
        </authorList>
    </citation>
    <scope>NUCLEOTIDE SEQUENCE</scope>
</reference>
<name>A0AA87ZU75_FICCA</name>
<organism evidence="1 2">
    <name type="scientific">Ficus carica</name>
    <name type="common">Common fig</name>
    <dbReference type="NCBI Taxonomy" id="3494"/>
    <lineage>
        <taxon>Eukaryota</taxon>
        <taxon>Viridiplantae</taxon>
        <taxon>Streptophyta</taxon>
        <taxon>Embryophyta</taxon>
        <taxon>Tracheophyta</taxon>
        <taxon>Spermatophyta</taxon>
        <taxon>Magnoliopsida</taxon>
        <taxon>eudicotyledons</taxon>
        <taxon>Gunneridae</taxon>
        <taxon>Pentapetalae</taxon>
        <taxon>rosids</taxon>
        <taxon>fabids</taxon>
        <taxon>Rosales</taxon>
        <taxon>Moraceae</taxon>
        <taxon>Ficeae</taxon>
        <taxon>Ficus</taxon>
    </lineage>
</organism>
<keyword evidence="2" id="KW-1185">Reference proteome</keyword>
<proteinExistence type="predicted"/>
<evidence type="ECO:0000313" key="1">
    <source>
        <dbReference type="EMBL" id="GMN40472.1"/>
    </source>
</evidence>
<gene>
    <name evidence="1" type="ORF">TIFTF001_009685</name>
</gene>
<accession>A0AA87ZU75</accession>
<dbReference type="Proteomes" id="UP001187192">
    <property type="component" value="Unassembled WGS sequence"/>
</dbReference>
<protein>
    <submittedName>
        <fullName evidence="1">Uncharacterized protein</fullName>
    </submittedName>
</protein>
<sequence>MCIVGLMQGVVLPLVQHIPSDLEKVGVRNLISKLNASNKGVLSRGCDSTVPEETMKVSKAGIKIPIEVIWMEGIKSLMVNLIELLTSLGKKLMSAELGYVEDPKVAAMDDKGVLKTSCTYSRMISKLMGCSCLSHRANWSSVVLSHDSSDYRVVDSNNINHRPHGGCRTIEGKIYSRIGSSQMVIAGQFGDELAVFGEGKLPLLDLGMNLGSFMIFLCIDLR</sequence>
<evidence type="ECO:0000313" key="2">
    <source>
        <dbReference type="Proteomes" id="UP001187192"/>
    </source>
</evidence>